<protein>
    <submittedName>
        <fullName evidence="1">Uncharacterized protein</fullName>
    </submittedName>
</protein>
<dbReference type="AlphaFoldDB" id="A0A9D4MP79"/>
<keyword evidence="2" id="KW-1185">Reference proteome</keyword>
<sequence>MMEVPTCLVSSFSSGTTTHWTIIPTSQCHLDTLDHVSTLPVSDLSSIMLLNWQLLQLLYSHFHIDRKGG</sequence>
<reference evidence="1" key="1">
    <citation type="journal article" date="2019" name="bioRxiv">
        <title>The Genome of the Zebra Mussel, Dreissena polymorpha: A Resource for Invasive Species Research.</title>
        <authorList>
            <person name="McCartney M.A."/>
            <person name="Auch B."/>
            <person name="Kono T."/>
            <person name="Mallez S."/>
            <person name="Zhang Y."/>
            <person name="Obille A."/>
            <person name="Becker A."/>
            <person name="Abrahante J.E."/>
            <person name="Garbe J."/>
            <person name="Badalamenti J.P."/>
            <person name="Herman A."/>
            <person name="Mangelson H."/>
            <person name="Liachko I."/>
            <person name="Sullivan S."/>
            <person name="Sone E.D."/>
            <person name="Koren S."/>
            <person name="Silverstein K.A.T."/>
            <person name="Beckman K.B."/>
            <person name="Gohl D.M."/>
        </authorList>
    </citation>
    <scope>NUCLEOTIDE SEQUENCE</scope>
    <source>
        <strain evidence="1">Duluth1</strain>
        <tissue evidence="1">Whole animal</tissue>
    </source>
</reference>
<organism evidence="1 2">
    <name type="scientific">Dreissena polymorpha</name>
    <name type="common">Zebra mussel</name>
    <name type="synonym">Mytilus polymorpha</name>
    <dbReference type="NCBI Taxonomy" id="45954"/>
    <lineage>
        <taxon>Eukaryota</taxon>
        <taxon>Metazoa</taxon>
        <taxon>Spiralia</taxon>
        <taxon>Lophotrochozoa</taxon>
        <taxon>Mollusca</taxon>
        <taxon>Bivalvia</taxon>
        <taxon>Autobranchia</taxon>
        <taxon>Heteroconchia</taxon>
        <taxon>Euheterodonta</taxon>
        <taxon>Imparidentia</taxon>
        <taxon>Neoheterodontei</taxon>
        <taxon>Myida</taxon>
        <taxon>Dreissenoidea</taxon>
        <taxon>Dreissenidae</taxon>
        <taxon>Dreissena</taxon>
    </lineage>
</organism>
<gene>
    <name evidence="1" type="ORF">DPMN_002686</name>
</gene>
<accession>A0A9D4MP79</accession>
<dbReference type="Proteomes" id="UP000828390">
    <property type="component" value="Unassembled WGS sequence"/>
</dbReference>
<evidence type="ECO:0000313" key="2">
    <source>
        <dbReference type="Proteomes" id="UP000828390"/>
    </source>
</evidence>
<proteinExistence type="predicted"/>
<comment type="caution">
    <text evidence="1">The sequence shown here is derived from an EMBL/GenBank/DDBJ whole genome shotgun (WGS) entry which is preliminary data.</text>
</comment>
<evidence type="ECO:0000313" key="1">
    <source>
        <dbReference type="EMBL" id="KAH3878787.1"/>
    </source>
</evidence>
<name>A0A9D4MP79_DREPO</name>
<reference evidence="1" key="2">
    <citation type="submission" date="2020-11" db="EMBL/GenBank/DDBJ databases">
        <authorList>
            <person name="McCartney M.A."/>
            <person name="Auch B."/>
            <person name="Kono T."/>
            <person name="Mallez S."/>
            <person name="Becker A."/>
            <person name="Gohl D.M."/>
            <person name="Silverstein K.A.T."/>
            <person name="Koren S."/>
            <person name="Bechman K.B."/>
            <person name="Herman A."/>
            <person name="Abrahante J.E."/>
            <person name="Garbe J."/>
        </authorList>
    </citation>
    <scope>NUCLEOTIDE SEQUENCE</scope>
    <source>
        <strain evidence="1">Duluth1</strain>
        <tissue evidence="1">Whole animal</tissue>
    </source>
</reference>
<dbReference type="EMBL" id="JAIWYP010000001">
    <property type="protein sequence ID" value="KAH3878787.1"/>
    <property type="molecule type" value="Genomic_DNA"/>
</dbReference>